<gene>
    <name evidence="2" type="ORF">GCM10010994_45830</name>
</gene>
<dbReference type="EMBL" id="BMGG01000008">
    <property type="protein sequence ID" value="GGC82755.1"/>
    <property type="molecule type" value="Genomic_DNA"/>
</dbReference>
<organism evidence="2 3">
    <name type="scientific">Chelatococcus reniformis</name>
    <dbReference type="NCBI Taxonomy" id="1494448"/>
    <lineage>
        <taxon>Bacteria</taxon>
        <taxon>Pseudomonadati</taxon>
        <taxon>Pseudomonadota</taxon>
        <taxon>Alphaproteobacteria</taxon>
        <taxon>Hyphomicrobiales</taxon>
        <taxon>Chelatococcaceae</taxon>
        <taxon>Chelatococcus</taxon>
    </lineage>
</organism>
<reference evidence="2" key="1">
    <citation type="journal article" date="2014" name="Int. J. Syst. Evol. Microbiol.">
        <title>Complete genome sequence of Corynebacterium casei LMG S-19264T (=DSM 44701T), isolated from a smear-ripened cheese.</title>
        <authorList>
            <consortium name="US DOE Joint Genome Institute (JGI-PGF)"/>
            <person name="Walter F."/>
            <person name="Albersmeier A."/>
            <person name="Kalinowski J."/>
            <person name="Ruckert C."/>
        </authorList>
    </citation>
    <scope>NUCLEOTIDE SEQUENCE</scope>
    <source>
        <strain evidence="2">CGMCC 1.12919</strain>
    </source>
</reference>
<accession>A0A916XMH9</accession>
<keyword evidence="3" id="KW-1185">Reference proteome</keyword>
<feature type="compositionally biased region" description="Low complexity" evidence="1">
    <location>
        <begin position="39"/>
        <end position="76"/>
    </location>
</feature>
<proteinExistence type="predicted"/>
<evidence type="ECO:0000313" key="3">
    <source>
        <dbReference type="Proteomes" id="UP000637002"/>
    </source>
</evidence>
<dbReference type="Proteomes" id="UP000637002">
    <property type="component" value="Unassembled WGS sequence"/>
</dbReference>
<evidence type="ECO:0000256" key="1">
    <source>
        <dbReference type="SAM" id="MobiDB-lite"/>
    </source>
</evidence>
<evidence type="ECO:0000313" key="2">
    <source>
        <dbReference type="EMBL" id="GGC82755.1"/>
    </source>
</evidence>
<comment type="caution">
    <text evidence="2">The sequence shown here is derived from an EMBL/GenBank/DDBJ whole genome shotgun (WGS) entry which is preliminary data.</text>
</comment>
<feature type="region of interest" description="Disordered" evidence="1">
    <location>
        <begin position="38"/>
        <end position="87"/>
    </location>
</feature>
<reference evidence="2" key="2">
    <citation type="submission" date="2020-09" db="EMBL/GenBank/DDBJ databases">
        <authorList>
            <person name="Sun Q."/>
            <person name="Zhou Y."/>
        </authorList>
    </citation>
    <scope>NUCLEOTIDE SEQUENCE</scope>
    <source>
        <strain evidence="2">CGMCC 1.12919</strain>
    </source>
</reference>
<dbReference type="AlphaFoldDB" id="A0A916XMH9"/>
<protein>
    <submittedName>
        <fullName evidence="2">Uncharacterized protein</fullName>
    </submittedName>
</protein>
<sequence>MSGAAGVGHPDDEGFVVYLDGELDSGSRARIEALVAADPGCGRTPRRPGAGRPAVPGGSRAAAGRGATGALAGDAAGHSDDRTISPRMRSATERFAIGWKPLRGAFDPKSWGARWKISSNGGMP</sequence>
<name>A0A916XMH9_9HYPH</name>